<evidence type="ECO:0008006" key="3">
    <source>
        <dbReference type="Google" id="ProtNLM"/>
    </source>
</evidence>
<evidence type="ECO:0000313" key="1">
    <source>
        <dbReference type="EMBL" id="KGR84980.1"/>
    </source>
</evidence>
<dbReference type="OrthoDB" id="2678750at2"/>
<dbReference type="Pfam" id="PF10673">
    <property type="entry name" value="DUF2487"/>
    <property type="match status" value="1"/>
</dbReference>
<organism evidence="1 2">
    <name type="scientific">Lysinibacillus odysseyi 34hs-1 = NBRC 100172</name>
    <dbReference type="NCBI Taxonomy" id="1220589"/>
    <lineage>
        <taxon>Bacteria</taxon>
        <taxon>Bacillati</taxon>
        <taxon>Bacillota</taxon>
        <taxon>Bacilli</taxon>
        <taxon>Bacillales</taxon>
        <taxon>Bacillaceae</taxon>
        <taxon>Lysinibacillus</taxon>
    </lineage>
</organism>
<dbReference type="EMBL" id="JPVP01000055">
    <property type="protein sequence ID" value="KGR84980.1"/>
    <property type="molecule type" value="Genomic_DNA"/>
</dbReference>
<sequence>MFFNVKDIEQFQSQKQFIDTAIVPLLSLEFADDRSRQSSSAAEFLMSLTAFIEQQFKGRLLVTPPFSYTPALKDAIQPEKIKDELLSAGFKHIFFMTCDHHWTTVDSELEVIWLPAIPLESMDKAVKQRVLEDQLKQVIPTFTRAWTSV</sequence>
<dbReference type="RefSeq" id="WP_036154493.1">
    <property type="nucleotide sequence ID" value="NZ_AVCX01000006.1"/>
</dbReference>
<dbReference type="eggNOG" id="ENOG5032SRK">
    <property type="taxonomic scope" value="Bacteria"/>
</dbReference>
<dbReference type="Proteomes" id="UP000030437">
    <property type="component" value="Unassembled WGS sequence"/>
</dbReference>
<dbReference type="STRING" id="1220589.CD32_11010"/>
<accession>A0A0A3IND0</accession>
<evidence type="ECO:0000313" key="2">
    <source>
        <dbReference type="Proteomes" id="UP000030437"/>
    </source>
</evidence>
<name>A0A0A3IND0_9BACI</name>
<dbReference type="InterPro" id="IPR019615">
    <property type="entry name" value="DUF2487"/>
</dbReference>
<reference evidence="1 2" key="1">
    <citation type="submission" date="2014-02" db="EMBL/GenBank/DDBJ databases">
        <title>Draft genome sequence of Lysinibacillus odysseyi NBRC 100172.</title>
        <authorList>
            <person name="Zhang F."/>
            <person name="Wang G."/>
            <person name="Zhang L."/>
        </authorList>
    </citation>
    <scope>NUCLEOTIDE SEQUENCE [LARGE SCALE GENOMIC DNA]</scope>
    <source>
        <strain evidence="1 2">NBRC 100172</strain>
    </source>
</reference>
<dbReference type="AlphaFoldDB" id="A0A0A3IND0"/>
<comment type="caution">
    <text evidence="1">The sequence shown here is derived from an EMBL/GenBank/DDBJ whole genome shotgun (WGS) entry which is preliminary data.</text>
</comment>
<keyword evidence="2" id="KW-1185">Reference proteome</keyword>
<proteinExistence type="predicted"/>
<protein>
    <recommendedName>
        <fullName evidence="3">DUF2487 domain-containing protein</fullName>
    </recommendedName>
</protein>
<gene>
    <name evidence="1" type="ORF">CD32_11010</name>
</gene>